<evidence type="ECO:0000256" key="10">
    <source>
        <dbReference type="PIRSR" id="PIRSR617736-2"/>
    </source>
</evidence>
<evidence type="ECO:0000256" key="5">
    <source>
        <dbReference type="ARBA" id="ARBA00023001"/>
    </source>
</evidence>
<dbReference type="AlphaFoldDB" id="A9D1X4"/>
<keyword evidence="5" id="KW-0136">Cellulose degradation</keyword>
<keyword evidence="7 12" id="KW-0326">Glycosidase</keyword>
<dbReference type="Gene3D" id="3.20.20.80">
    <property type="entry name" value="Glycosidases"/>
    <property type="match status" value="1"/>
</dbReference>
<dbReference type="SUPFAM" id="SSF51445">
    <property type="entry name" value="(Trans)glycosidases"/>
    <property type="match status" value="1"/>
</dbReference>
<feature type="active site" description="Proton donor" evidence="9">
    <location>
        <position position="187"/>
    </location>
</feature>
<evidence type="ECO:0000256" key="4">
    <source>
        <dbReference type="ARBA" id="ARBA00022801"/>
    </source>
</evidence>
<organism evidence="13 14">
    <name type="scientific">Hoeflea phototrophica (strain DSM 17068 / NCIMB 14078 / DFL-43)</name>
    <dbReference type="NCBI Taxonomy" id="411684"/>
    <lineage>
        <taxon>Bacteria</taxon>
        <taxon>Pseudomonadati</taxon>
        <taxon>Pseudomonadota</taxon>
        <taxon>Alphaproteobacteria</taxon>
        <taxon>Hyphomicrobiales</taxon>
        <taxon>Rhizobiaceae</taxon>
        <taxon>Hoeflea</taxon>
    </lineage>
</organism>
<feature type="binding site" evidence="10">
    <location>
        <begin position="426"/>
        <end position="427"/>
    </location>
    <ligand>
        <name>substrate</name>
    </ligand>
</feature>
<keyword evidence="8" id="KW-0624">Polysaccharide degradation</keyword>
<dbReference type="InterPro" id="IPR018120">
    <property type="entry name" value="Glyco_hydro_1_AS"/>
</dbReference>
<accession>A9D1X4</accession>
<dbReference type="InterPro" id="IPR033132">
    <property type="entry name" value="GH_1_N_CS"/>
</dbReference>
<gene>
    <name evidence="13" type="ORF">HPDFL43_16007</name>
</gene>
<evidence type="ECO:0000256" key="11">
    <source>
        <dbReference type="PROSITE-ProRule" id="PRU10055"/>
    </source>
</evidence>
<dbReference type="PROSITE" id="PS00572">
    <property type="entry name" value="GLYCOSYL_HYDROL_F1_1"/>
    <property type="match status" value="1"/>
</dbReference>
<dbReference type="PROSITE" id="PS00653">
    <property type="entry name" value="GLYCOSYL_HYDROL_F1_2"/>
    <property type="match status" value="1"/>
</dbReference>
<dbReference type="InterPro" id="IPR017736">
    <property type="entry name" value="Glyco_hydro_1_beta-glucosidase"/>
</dbReference>
<dbReference type="GO" id="GO:0008422">
    <property type="term" value="F:beta-glucosidase activity"/>
    <property type="evidence" value="ECO:0007669"/>
    <property type="project" value="UniProtKB-EC"/>
</dbReference>
<reference evidence="13 14" key="2">
    <citation type="submission" date="2012-06" db="EMBL/GenBank/DDBJ databases">
        <authorList>
            <person name="Fiebig A."/>
        </authorList>
    </citation>
    <scope>NUCLEOTIDE SEQUENCE [LARGE SCALE GENOMIC DNA]</scope>
    <source>
        <strain evidence="13 14">DFL-43</strain>
    </source>
</reference>
<dbReference type="PRINTS" id="PR00131">
    <property type="entry name" value="GLHYDRLASE1"/>
</dbReference>
<feature type="binding site" evidence="10">
    <location>
        <position position="315"/>
    </location>
    <ligand>
        <name>substrate</name>
    </ligand>
</feature>
<dbReference type="PANTHER" id="PTHR10353:SF36">
    <property type="entry name" value="LP05116P"/>
    <property type="match status" value="1"/>
</dbReference>
<keyword evidence="14" id="KW-1185">Reference proteome</keyword>
<feature type="binding site" evidence="10">
    <location>
        <position position="419"/>
    </location>
    <ligand>
        <name>substrate</name>
    </ligand>
</feature>
<dbReference type="Proteomes" id="UP000004291">
    <property type="component" value="Chromosome"/>
</dbReference>
<comment type="caution">
    <text evidence="13">The sequence shown here is derived from an EMBL/GenBank/DDBJ whole genome shotgun (WGS) entry which is preliminary data.</text>
</comment>
<evidence type="ECO:0000256" key="3">
    <source>
        <dbReference type="ARBA" id="ARBA00012744"/>
    </source>
</evidence>
<keyword evidence="6" id="KW-0119">Carbohydrate metabolism</keyword>
<dbReference type="EMBL" id="ABIA03000004">
    <property type="protein sequence ID" value="EDQ34517.1"/>
    <property type="molecule type" value="Genomic_DNA"/>
</dbReference>
<comment type="similarity">
    <text evidence="2 12">Belongs to the glycosyl hydrolase 1 family.</text>
</comment>
<evidence type="ECO:0000256" key="12">
    <source>
        <dbReference type="RuleBase" id="RU361175"/>
    </source>
</evidence>
<dbReference type="Pfam" id="PF00232">
    <property type="entry name" value="Glyco_hydro_1"/>
    <property type="match status" value="1"/>
</dbReference>
<evidence type="ECO:0000256" key="6">
    <source>
        <dbReference type="ARBA" id="ARBA00023277"/>
    </source>
</evidence>
<dbReference type="STRING" id="411684.HPDFL43_16007"/>
<dbReference type="InterPro" id="IPR001360">
    <property type="entry name" value="Glyco_hydro_1"/>
</dbReference>
<keyword evidence="4 12" id="KW-0378">Hydrolase</keyword>
<evidence type="ECO:0000313" key="14">
    <source>
        <dbReference type="Proteomes" id="UP000004291"/>
    </source>
</evidence>
<comment type="catalytic activity">
    <reaction evidence="1 12">
        <text>Hydrolysis of terminal, non-reducing beta-D-glucosyl residues with release of beta-D-glucose.</text>
        <dbReference type="EC" id="3.2.1.21"/>
    </reaction>
</comment>
<feature type="binding site" evidence="10">
    <location>
        <position position="41"/>
    </location>
    <ligand>
        <name>substrate</name>
    </ligand>
</feature>
<evidence type="ECO:0000256" key="7">
    <source>
        <dbReference type="ARBA" id="ARBA00023295"/>
    </source>
</evidence>
<name>A9D1X4_HOEPD</name>
<feature type="active site" description="Nucleophile" evidence="9 11">
    <location>
        <position position="373"/>
    </location>
</feature>
<dbReference type="EC" id="3.2.1.21" evidence="3 12"/>
<dbReference type="HOGENOM" id="CLU_001859_1_0_5"/>
<reference evidence="13 14" key="1">
    <citation type="submission" date="2007-10" db="EMBL/GenBank/DDBJ databases">
        <authorList>
            <person name="Wagner-Dobler I."/>
            <person name="Ferriera S."/>
            <person name="Johnson J."/>
            <person name="Kravitz S."/>
            <person name="Beeson K."/>
            <person name="Sutton G."/>
            <person name="Rogers Y.-H."/>
            <person name="Friedman R."/>
            <person name="Frazier M."/>
            <person name="Venter J.C."/>
        </authorList>
    </citation>
    <scope>NUCLEOTIDE SEQUENCE [LARGE SCALE GENOMIC DNA]</scope>
    <source>
        <strain evidence="13 14">DFL-43</strain>
    </source>
</reference>
<feature type="binding site" evidence="10">
    <location>
        <position position="186"/>
    </location>
    <ligand>
        <name>substrate</name>
    </ligand>
</feature>
<dbReference type="NCBIfam" id="TIGR03356">
    <property type="entry name" value="BGL"/>
    <property type="match status" value="1"/>
</dbReference>
<dbReference type="GO" id="GO:0030245">
    <property type="term" value="P:cellulose catabolic process"/>
    <property type="evidence" value="ECO:0007669"/>
    <property type="project" value="UniProtKB-KW"/>
</dbReference>
<feature type="binding site" evidence="10">
    <location>
        <position position="142"/>
    </location>
    <ligand>
        <name>substrate</name>
    </ligand>
</feature>
<protein>
    <recommendedName>
        <fullName evidence="3 12">Beta-glucosidase</fullName>
        <ecNumber evidence="3 12">3.2.1.21</ecNumber>
    </recommendedName>
</protein>
<proteinExistence type="inferred from homology"/>
<evidence type="ECO:0000256" key="8">
    <source>
        <dbReference type="ARBA" id="ARBA00023326"/>
    </source>
</evidence>
<evidence type="ECO:0000256" key="1">
    <source>
        <dbReference type="ARBA" id="ARBA00000448"/>
    </source>
</evidence>
<dbReference type="FunFam" id="3.20.20.80:FF:000004">
    <property type="entry name" value="Beta-glucosidase 6-phospho-beta-glucosidase"/>
    <property type="match status" value="1"/>
</dbReference>
<evidence type="ECO:0000256" key="9">
    <source>
        <dbReference type="PIRSR" id="PIRSR617736-1"/>
    </source>
</evidence>
<evidence type="ECO:0000313" key="13">
    <source>
        <dbReference type="EMBL" id="EDQ34517.1"/>
    </source>
</evidence>
<sequence length="465" mass="50617">MSGTPKYRNGESGMAIGPSPKALAARFPADFLFGTATASFQIEGAAQADGRKASIWDAFSHMPGRVKGGDTGDVACDHYHKLEADLDLMTELGVAAYRFSIAWPRILPDGAGAVNETGIGFYDRLLDGLQSRGVKAFATLYHWDLPLALMGRGGWTDRDTARIFADYASLVTARLGDRLDTIVTFNEPWCSVYMGHLMGVHAPGERSIEAAMAALHVTNLAHGLGVQAIRSERPELSVGLVLNPMSVLPASDSAADRGAAERANDFHNGAFFGPVFEGAYPSALLDGCPDLSRNIQPCDLEVINQPLDFWGLNYYTPMRVKDDPSSPFPHAGSAPPVQPEKTDIGWEIEPAGLSHVVKYLYGRYQLPEFFITENGAADNTEVENGAVSDVMRVEYLTSHLGVAADLIAEGYPLKGYFAWSLMDNFEWAEGYSMRFGLIHVDYETQVRTIKQSGHWYTSLLAAHAA</sequence>
<dbReference type="PANTHER" id="PTHR10353">
    <property type="entry name" value="GLYCOSYL HYDROLASE"/>
    <property type="match status" value="1"/>
</dbReference>
<dbReference type="eggNOG" id="COG2723">
    <property type="taxonomic scope" value="Bacteria"/>
</dbReference>
<evidence type="ECO:0000256" key="2">
    <source>
        <dbReference type="ARBA" id="ARBA00010838"/>
    </source>
</evidence>
<dbReference type="InterPro" id="IPR017853">
    <property type="entry name" value="GH"/>
</dbReference>